<evidence type="ECO:0000313" key="15">
    <source>
        <dbReference type="EMBL" id="GGG02380.1"/>
    </source>
</evidence>
<dbReference type="InterPro" id="IPR050537">
    <property type="entry name" value="2-oxoacid_dehydrogenase"/>
</dbReference>
<protein>
    <recommendedName>
        <fullName evidence="6 12">Dihydrolipoyllysine-residue succinyltransferase component of 2-oxoglutarate dehydrogenase complex</fullName>
        <ecNumber evidence="5 12">2.3.1.61</ecNumber>
    </recommendedName>
    <alternativeName>
        <fullName evidence="12">2-oxoglutarate dehydrogenase complex component E2</fullName>
    </alternativeName>
</protein>
<dbReference type="SUPFAM" id="SSF51230">
    <property type="entry name" value="Single hybrid motif"/>
    <property type="match status" value="2"/>
</dbReference>
<dbReference type="InterPro" id="IPR036625">
    <property type="entry name" value="E3-bd_dom_sf"/>
</dbReference>
<evidence type="ECO:0000256" key="4">
    <source>
        <dbReference type="ARBA" id="ARBA00007317"/>
    </source>
</evidence>
<dbReference type="PANTHER" id="PTHR43416">
    <property type="entry name" value="DIHYDROLIPOYLLYSINE-RESIDUE SUCCINYLTRANSFERASE COMPONENT OF 2-OXOGLUTARATE DEHYDROGENASE COMPLEX, MITOCHONDRIAL-RELATED"/>
    <property type="match status" value="1"/>
</dbReference>
<dbReference type="GO" id="GO:0004149">
    <property type="term" value="F:dihydrolipoyllysine-residue succinyltransferase activity"/>
    <property type="evidence" value="ECO:0007669"/>
    <property type="project" value="UniProtKB-UniRule"/>
</dbReference>
<keyword evidence="9 12" id="KW-0450">Lipoyl</keyword>
<dbReference type="InterPro" id="IPR001078">
    <property type="entry name" value="2-oxoacid_DH_actylTfrase"/>
</dbReference>
<evidence type="ECO:0000259" key="13">
    <source>
        <dbReference type="PROSITE" id="PS50968"/>
    </source>
</evidence>
<dbReference type="Gene3D" id="2.40.50.100">
    <property type="match status" value="2"/>
</dbReference>
<dbReference type="Pfam" id="PF00198">
    <property type="entry name" value="2-oxoacid_dh"/>
    <property type="match status" value="1"/>
</dbReference>
<evidence type="ECO:0000256" key="6">
    <source>
        <dbReference type="ARBA" id="ARBA00019511"/>
    </source>
</evidence>
<dbReference type="Pfam" id="PF00364">
    <property type="entry name" value="Biotin_lipoyl"/>
    <property type="match status" value="2"/>
</dbReference>
<evidence type="ECO:0000256" key="11">
    <source>
        <dbReference type="ARBA" id="ARBA00052761"/>
    </source>
</evidence>
<evidence type="ECO:0000256" key="10">
    <source>
        <dbReference type="ARBA" id="ARBA00023315"/>
    </source>
</evidence>
<dbReference type="GO" id="GO:0005829">
    <property type="term" value="C:cytosol"/>
    <property type="evidence" value="ECO:0007669"/>
    <property type="project" value="TreeGrafter"/>
</dbReference>
<dbReference type="PANTHER" id="PTHR43416:SF5">
    <property type="entry name" value="DIHYDROLIPOYLLYSINE-RESIDUE SUCCINYLTRANSFERASE COMPONENT OF 2-OXOGLUTARATE DEHYDROGENASE COMPLEX, MITOCHONDRIAL"/>
    <property type="match status" value="1"/>
</dbReference>
<dbReference type="RefSeq" id="WP_117003298.1">
    <property type="nucleotide sequence ID" value="NZ_BMJS01000024.1"/>
</dbReference>
<dbReference type="InterPro" id="IPR000089">
    <property type="entry name" value="Biotin_lipoyl"/>
</dbReference>
<dbReference type="PROSITE" id="PS51826">
    <property type="entry name" value="PSBD"/>
    <property type="match status" value="1"/>
</dbReference>
<feature type="domain" description="Lipoyl-binding" evidence="13">
    <location>
        <begin position="106"/>
        <end position="181"/>
    </location>
</feature>
<feature type="domain" description="Peripheral subunit-binding (PSBD)" evidence="14">
    <location>
        <begin position="206"/>
        <end position="243"/>
    </location>
</feature>
<dbReference type="SUPFAM" id="SSF47005">
    <property type="entry name" value="Peripheral subunit-binding domain of 2-oxo acid dehydrogenase complex"/>
    <property type="match status" value="1"/>
</dbReference>
<comment type="catalytic activity">
    <reaction evidence="11 12">
        <text>N(6)-[(R)-dihydrolipoyl]-L-lysyl-[protein] + succinyl-CoA = N(6)-[(R)-S(8)-succinyldihydrolipoyl]-L-lysyl-[protein] + CoA</text>
        <dbReference type="Rhea" id="RHEA:15213"/>
        <dbReference type="Rhea" id="RHEA-COMP:10475"/>
        <dbReference type="Rhea" id="RHEA-COMP:20092"/>
        <dbReference type="ChEBI" id="CHEBI:57287"/>
        <dbReference type="ChEBI" id="CHEBI:57292"/>
        <dbReference type="ChEBI" id="CHEBI:83100"/>
        <dbReference type="ChEBI" id="CHEBI:83120"/>
        <dbReference type="EC" id="2.3.1.61"/>
    </reaction>
</comment>
<dbReference type="InterPro" id="IPR003016">
    <property type="entry name" value="2-oxoA_DH_lipoyl-BS"/>
</dbReference>
<organism evidence="15 16">
    <name type="scientific">Cysteiniphilum litorale</name>
    <dbReference type="NCBI Taxonomy" id="2056700"/>
    <lineage>
        <taxon>Bacteria</taxon>
        <taxon>Pseudomonadati</taxon>
        <taxon>Pseudomonadota</taxon>
        <taxon>Gammaproteobacteria</taxon>
        <taxon>Thiotrichales</taxon>
        <taxon>Fastidiosibacteraceae</taxon>
        <taxon>Cysteiniphilum</taxon>
    </lineage>
</organism>
<dbReference type="GO" id="GO:0006099">
    <property type="term" value="P:tricarboxylic acid cycle"/>
    <property type="evidence" value="ECO:0007669"/>
    <property type="project" value="UniProtKB-UniRule"/>
</dbReference>
<evidence type="ECO:0000256" key="5">
    <source>
        <dbReference type="ARBA" id="ARBA00012945"/>
    </source>
</evidence>
<keyword evidence="10 12" id="KW-0012">Acyltransferase</keyword>
<accession>A0A8J2Z5H9</accession>
<reference evidence="15" key="1">
    <citation type="journal article" date="2014" name="Int. J. Syst. Evol. Microbiol.">
        <title>Complete genome sequence of Corynebacterium casei LMG S-19264T (=DSM 44701T), isolated from a smear-ripened cheese.</title>
        <authorList>
            <consortium name="US DOE Joint Genome Institute (JGI-PGF)"/>
            <person name="Walter F."/>
            <person name="Albersmeier A."/>
            <person name="Kalinowski J."/>
            <person name="Ruckert C."/>
        </authorList>
    </citation>
    <scope>NUCLEOTIDE SEQUENCE</scope>
    <source>
        <strain evidence="15">CGMCC 1.15758</strain>
    </source>
</reference>
<evidence type="ECO:0000256" key="9">
    <source>
        <dbReference type="ARBA" id="ARBA00022823"/>
    </source>
</evidence>
<comment type="cofactor">
    <cofactor evidence="1">
        <name>(R)-lipoate</name>
        <dbReference type="ChEBI" id="CHEBI:83088"/>
    </cofactor>
</comment>
<dbReference type="InterPro" id="IPR004167">
    <property type="entry name" value="PSBD"/>
</dbReference>
<name>A0A8J2Z5H9_9GAMM</name>
<evidence type="ECO:0000256" key="7">
    <source>
        <dbReference type="ARBA" id="ARBA00022532"/>
    </source>
</evidence>
<evidence type="ECO:0000256" key="3">
    <source>
        <dbReference type="ARBA" id="ARBA00005145"/>
    </source>
</evidence>
<comment type="pathway">
    <text evidence="3 12">Amino-acid degradation; L-lysine degradation via saccharopine pathway; glutaryl-CoA from L-lysine: step 6/6.</text>
</comment>
<dbReference type="PROSITE" id="PS50968">
    <property type="entry name" value="BIOTINYL_LIPOYL"/>
    <property type="match status" value="2"/>
</dbReference>
<reference evidence="15" key="2">
    <citation type="submission" date="2020-09" db="EMBL/GenBank/DDBJ databases">
        <authorList>
            <person name="Sun Q."/>
            <person name="Zhou Y."/>
        </authorList>
    </citation>
    <scope>NUCLEOTIDE SEQUENCE</scope>
    <source>
        <strain evidence="15">CGMCC 1.15758</strain>
    </source>
</reference>
<dbReference type="GO" id="GO:0033512">
    <property type="term" value="P:L-lysine catabolic process to acetyl-CoA via saccharopine"/>
    <property type="evidence" value="ECO:0007669"/>
    <property type="project" value="UniProtKB-UniRule"/>
</dbReference>
<dbReference type="GO" id="GO:0045252">
    <property type="term" value="C:oxoglutarate dehydrogenase complex"/>
    <property type="evidence" value="ECO:0007669"/>
    <property type="project" value="UniProtKB-UniRule"/>
</dbReference>
<comment type="function">
    <text evidence="2 12">E2 component of the 2-oxoglutarate dehydrogenase (OGDH) complex which catalyzes the second step in the conversion of 2-oxoglutarate to succinyl-CoA and CO(2).</text>
</comment>
<sequence>MTEVKVPVFPESIAEGTIATWHKKPGDRVEEGDVLAEIETDKVVMEVPAMTAGTMGEITKHEGDTVLSQETIGSITAGVASDAPAADQSAEAVPTATFAASSIGEVVIVNAPTFPESIAEGTVATWHKNVGDQVEEGETLVEIETDKVMMEVPAAQSGVLTEKLKNEGDTVLSAEAVAKIGAGSMSATATVAPVAADVKEAQSQDHLSPAVRRAVKANDVDVNNVQGTGKNGRITKQDVVSAPVSTQAAKQAPASQAVDVMSFEGDRPEKRVRMTRLRQTIAKRLVEVQHTNAILTTFNEVDMKPVMDLRKQYKDLFQKTHDAKLGFMSFFLKAATEALKRFPEVNASIDGTDVVYHGFFDIGVAVGSDRGLVVPVIRNADQKSFAKIENEIIEKAIKARDGKLSLEEMQGGTFTITNGGTYGSMLSTPIINAPQSAILGMHNIVERPVVINGEIVIRPIMYLALSYDHRIIDGSVSVKFLKTIKELIEDPARMLLEI</sequence>
<keyword evidence="7 12" id="KW-0816">Tricarboxylic acid cycle</keyword>
<evidence type="ECO:0000313" key="16">
    <source>
        <dbReference type="Proteomes" id="UP000636949"/>
    </source>
</evidence>
<evidence type="ECO:0000256" key="1">
    <source>
        <dbReference type="ARBA" id="ARBA00001938"/>
    </source>
</evidence>
<dbReference type="Pfam" id="PF02817">
    <property type="entry name" value="E3_binding"/>
    <property type="match status" value="1"/>
</dbReference>
<dbReference type="FunFam" id="3.30.559.10:FF:000007">
    <property type="entry name" value="Dihydrolipoamide acetyltransferase component of pyruvate dehydrogenase complex"/>
    <property type="match status" value="1"/>
</dbReference>
<keyword evidence="8 12" id="KW-0808">Transferase</keyword>
<gene>
    <name evidence="15" type="primary">sucB</name>
    <name evidence="15" type="ORF">GCM10010995_19730</name>
</gene>
<dbReference type="AlphaFoldDB" id="A0A8J2Z5H9"/>
<dbReference type="OrthoDB" id="9805770at2"/>
<dbReference type="InterPro" id="IPR006255">
    <property type="entry name" value="SucB"/>
</dbReference>
<dbReference type="Proteomes" id="UP000636949">
    <property type="component" value="Unassembled WGS sequence"/>
</dbReference>
<dbReference type="InterPro" id="IPR023213">
    <property type="entry name" value="CAT-like_dom_sf"/>
</dbReference>
<comment type="similarity">
    <text evidence="4 12">Belongs to the 2-oxoacid dehydrogenase family.</text>
</comment>
<keyword evidence="16" id="KW-1185">Reference proteome</keyword>
<dbReference type="CDD" id="cd06849">
    <property type="entry name" value="lipoyl_domain"/>
    <property type="match status" value="2"/>
</dbReference>
<dbReference type="NCBIfam" id="NF004309">
    <property type="entry name" value="PRK05704.1"/>
    <property type="match status" value="1"/>
</dbReference>
<dbReference type="PROSITE" id="PS00189">
    <property type="entry name" value="LIPOYL"/>
    <property type="match status" value="1"/>
</dbReference>
<dbReference type="Gene3D" id="4.10.320.10">
    <property type="entry name" value="E3-binding domain"/>
    <property type="match status" value="1"/>
</dbReference>
<proteinExistence type="inferred from homology"/>
<evidence type="ECO:0000259" key="14">
    <source>
        <dbReference type="PROSITE" id="PS51826"/>
    </source>
</evidence>
<dbReference type="UniPathway" id="UPA00868">
    <property type="reaction ID" value="UER00840"/>
</dbReference>
<comment type="caution">
    <text evidence="15">The sequence shown here is derived from an EMBL/GenBank/DDBJ whole genome shotgun (WGS) entry which is preliminary data.</text>
</comment>
<dbReference type="Gene3D" id="3.30.559.10">
    <property type="entry name" value="Chloramphenicol acetyltransferase-like domain"/>
    <property type="match status" value="1"/>
</dbReference>
<evidence type="ECO:0000256" key="12">
    <source>
        <dbReference type="RuleBase" id="RU361138"/>
    </source>
</evidence>
<dbReference type="NCBIfam" id="TIGR01347">
    <property type="entry name" value="sucB"/>
    <property type="match status" value="1"/>
</dbReference>
<dbReference type="InterPro" id="IPR011053">
    <property type="entry name" value="Single_hybrid_motif"/>
</dbReference>
<dbReference type="EMBL" id="BMJS01000024">
    <property type="protein sequence ID" value="GGG02380.1"/>
    <property type="molecule type" value="Genomic_DNA"/>
</dbReference>
<evidence type="ECO:0000256" key="8">
    <source>
        <dbReference type="ARBA" id="ARBA00022679"/>
    </source>
</evidence>
<evidence type="ECO:0000256" key="2">
    <source>
        <dbReference type="ARBA" id="ARBA00004052"/>
    </source>
</evidence>
<dbReference type="SUPFAM" id="SSF52777">
    <property type="entry name" value="CoA-dependent acyltransferases"/>
    <property type="match status" value="1"/>
</dbReference>
<dbReference type="EC" id="2.3.1.61" evidence="5 12"/>
<feature type="domain" description="Lipoyl-binding" evidence="13">
    <location>
        <begin position="1"/>
        <end position="76"/>
    </location>
</feature>